<evidence type="ECO:0000313" key="9">
    <source>
        <dbReference type="EMBL" id="PKY45808.1"/>
    </source>
</evidence>
<dbReference type="InterPro" id="IPR034294">
    <property type="entry name" value="Aquaporin_transptr"/>
</dbReference>
<feature type="transmembrane region" description="Helical" evidence="8">
    <location>
        <begin position="162"/>
        <end position="182"/>
    </location>
</feature>
<evidence type="ECO:0000256" key="2">
    <source>
        <dbReference type="ARBA" id="ARBA00006175"/>
    </source>
</evidence>
<comment type="similarity">
    <text evidence="2 7">Belongs to the MIP/aquaporin (TC 1.A.8) family.</text>
</comment>
<dbReference type="Proteomes" id="UP000234323">
    <property type="component" value="Unassembled WGS sequence"/>
</dbReference>
<accession>A0A2I1GGR9</accession>
<dbReference type="AlphaFoldDB" id="A0A2I1GGR9"/>
<feature type="transmembrane region" description="Helical" evidence="8">
    <location>
        <begin position="12"/>
        <end position="35"/>
    </location>
</feature>
<proteinExistence type="inferred from homology"/>
<evidence type="ECO:0000313" key="10">
    <source>
        <dbReference type="Proteomes" id="UP000234323"/>
    </source>
</evidence>
<dbReference type="EMBL" id="LLXI01000410">
    <property type="protein sequence ID" value="PKY45808.1"/>
    <property type="molecule type" value="Genomic_DNA"/>
</dbReference>
<dbReference type="VEuPathDB" id="FungiDB:RhiirA1_495288"/>
<dbReference type="Pfam" id="PF00230">
    <property type="entry name" value="MIP"/>
    <property type="match status" value="1"/>
</dbReference>
<sequence>MSLKDDFVTSLAEFIGTTYFIFIGLGGSDAIAAFAGKSLGDIKLFATAFSFGWSLMINVWLWIDISGGVLNPAITIALMFTDDQELRIRRGIFYIIAQFAGAILGSLLVKLFVPAPIAALTTLSDGTTILQGLVIEIITTSLLTLTVYTLAVNEKGGFMKAFGIGTSVLISVLVAGPYTGASLNPARTLGPAIVEGKISGDIWIYFIGPIIGSLLAASFHTYFKKNFDALHLDRDDRDDLDRDIDLDRENIGK</sequence>
<evidence type="ECO:0000256" key="4">
    <source>
        <dbReference type="ARBA" id="ARBA00022692"/>
    </source>
</evidence>
<evidence type="ECO:0000256" key="8">
    <source>
        <dbReference type="SAM" id="Phobius"/>
    </source>
</evidence>
<dbReference type="VEuPathDB" id="FungiDB:RhiirFUN_005195"/>
<comment type="caution">
    <text evidence="9">The sequence shown here is derived from an EMBL/GenBank/DDBJ whole genome shotgun (WGS) entry which is preliminary data.</text>
</comment>
<dbReference type="GO" id="GO:0005886">
    <property type="term" value="C:plasma membrane"/>
    <property type="evidence" value="ECO:0007669"/>
    <property type="project" value="TreeGrafter"/>
</dbReference>
<name>A0A2I1GGR9_9GLOM</name>
<keyword evidence="3 7" id="KW-0813">Transport</keyword>
<gene>
    <name evidence="9" type="ORF">RhiirA4_437518</name>
</gene>
<dbReference type="GO" id="GO:0015250">
    <property type="term" value="F:water channel activity"/>
    <property type="evidence" value="ECO:0007669"/>
    <property type="project" value="TreeGrafter"/>
</dbReference>
<dbReference type="SUPFAM" id="SSF81338">
    <property type="entry name" value="Aquaporin-like"/>
    <property type="match status" value="1"/>
</dbReference>
<keyword evidence="6 8" id="KW-0472">Membrane</keyword>
<feature type="transmembrane region" description="Helical" evidence="8">
    <location>
        <begin position="129"/>
        <end position="150"/>
    </location>
</feature>
<dbReference type="InterPro" id="IPR000425">
    <property type="entry name" value="MIP"/>
</dbReference>
<dbReference type="PANTHER" id="PTHR19139:SF199">
    <property type="entry name" value="MIP17260P"/>
    <property type="match status" value="1"/>
</dbReference>
<evidence type="ECO:0000256" key="7">
    <source>
        <dbReference type="RuleBase" id="RU000477"/>
    </source>
</evidence>
<keyword evidence="4 7" id="KW-0812">Transmembrane</keyword>
<keyword evidence="10" id="KW-1185">Reference proteome</keyword>
<evidence type="ECO:0000256" key="1">
    <source>
        <dbReference type="ARBA" id="ARBA00004141"/>
    </source>
</evidence>
<feature type="transmembrane region" description="Helical" evidence="8">
    <location>
        <begin position="202"/>
        <end position="223"/>
    </location>
</feature>
<comment type="subcellular location">
    <subcellularLocation>
        <location evidence="1">Membrane</location>
        <topology evidence="1">Multi-pass membrane protein</topology>
    </subcellularLocation>
</comment>
<organism evidence="9 10">
    <name type="scientific">Rhizophagus irregularis</name>
    <dbReference type="NCBI Taxonomy" id="588596"/>
    <lineage>
        <taxon>Eukaryota</taxon>
        <taxon>Fungi</taxon>
        <taxon>Fungi incertae sedis</taxon>
        <taxon>Mucoromycota</taxon>
        <taxon>Glomeromycotina</taxon>
        <taxon>Glomeromycetes</taxon>
        <taxon>Glomerales</taxon>
        <taxon>Glomeraceae</taxon>
        <taxon>Rhizophagus</taxon>
    </lineage>
</organism>
<keyword evidence="5 8" id="KW-1133">Transmembrane helix</keyword>
<protein>
    <submittedName>
        <fullName evidence="9">Aquaporin 1</fullName>
    </submittedName>
</protein>
<dbReference type="VEuPathDB" id="FungiDB:FUN_005516"/>
<feature type="transmembrane region" description="Helical" evidence="8">
    <location>
        <begin position="55"/>
        <end position="80"/>
    </location>
</feature>
<dbReference type="Gene3D" id="1.20.1080.10">
    <property type="entry name" value="Glycerol uptake facilitator protein"/>
    <property type="match status" value="1"/>
</dbReference>
<dbReference type="InterPro" id="IPR023271">
    <property type="entry name" value="Aquaporin-like"/>
</dbReference>
<evidence type="ECO:0000256" key="5">
    <source>
        <dbReference type="ARBA" id="ARBA00022989"/>
    </source>
</evidence>
<dbReference type="OrthoDB" id="3222at2759"/>
<reference evidence="9 10" key="1">
    <citation type="submission" date="2015-10" db="EMBL/GenBank/DDBJ databases">
        <title>Genome analyses suggest a sexual origin of heterokaryosis in a supposedly ancient asexual fungus.</title>
        <authorList>
            <person name="Ropars J."/>
            <person name="Sedzielewska K."/>
            <person name="Noel J."/>
            <person name="Charron P."/>
            <person name="Farinelli L."/>
            <person name="Marton T."/>
            <person name="Kruger M."/>
            <person name="Pelin A."/>
            <person name="Brachmann A."/>
            <person name="Corradi N."/>
        </authorList>
    </citation>
    <scope>NUCLEOTIDE SEQUENCE [LARGE SCALE GENOMIC DNA]</scope>
    <source>
        <strain evidence="9 10">A4</strain>
    </source>
</reference>
<evidence type="ECO:0000256" key="6">
    <source>
        <dbReference type="ARBA" id="ARBA00023136"/>
    </source>
</evidence>
<dbReference type="PRINTS" id="PR00783">
    <property type="entry name" value="MINTRINSICP"/>
</dbReference>
<feature type="transmembrane region" description="Helical" evidence="8">
    <location>
        <begin position="92"/>
        <end position="117"/>
    </location>
</feature>
<evidence type="ECO:0000256" key="3">
    <source>
        <dbReference type="ARBA" id="ARBA00022448"/>
    </source>
</evidence>
<dbReference type="PANTHER" id="PTHR19139">
    <property type="entry name" value="AQUAPORIN TRANSPORTER"/>
    <property type="match status" value="1"/>
</dbReference>